<dbReference type="RefSeq" id="WP_093886517.1">
    <property type="nucleotide sequence ID" value="NZ_FOQY01000005.1"/>
</dbReference>
<reference evidence="2" key="1">
    <citation type="submission" date="2016-10" db="EMBL/GenBank/DDBJ databases">
        <authorList>
            <person name="Varghese N."/>
            <person name="Submissions S."/>
        </authorList>
    </citation>
    <scope>NUCLEOTIDE SEQUENCE [LARGE SCALE GENOMIC DNA]</scope>
    <source>
        <strain evidence="2">CGMCC 4.2126</strain>
    </source>
</reference>
<keyword evidence="2" id="KW-1185">Reference proteome</keyword>
<accession>A0A1I3L6A7</accession>
<organism evidence="1 2">
    <name type="scientific">Streptosporangium canum</name>
    <dbReference type="NCBI Taxonomy" id="324952"/>
    <lineage>
        <taxon>Bacteria</taxon>
        <taxon>Bacillati</taxon>
        <taxon>Actinomycetota</taxon>
        <taxon>Actinomycetes</taxon>
        <taxon>Streptosporangiales</taxon>
        <taxon>Streptosporangiaceae</taxon>
        <taxon>Streptosporangium</taxon>
    </lineage>
</organism>
<dbReference type="EMBL" id="FOQY01000005">
    <property type="protein sequence ID" value="SFI80227.1"/>
    <property type="molecule type" value="Genomic_DNA"/>
</dbReference>
<name>A0A1I3L6A7_9ACTN</name>
<protein>
    <submittedName>
        <fullName evidence="1">Uncharacterized protein</fullName>
    </submittedName>
</protein>
<gene>
    <name evidence="1" type="ORF">SAMN05216275_10527</name>
</gene>
<evidence type="ECO:0000313" key="2">
    <source>
        <dbReference type="Proteomes" id="UP000199111"/>
    </source>
</evidence>
<dbReference type="GeneID" id="96297565"/>
<dbReference type="Proteomes" id="UP000199111">
    <property type="component" value="Unassembled WGS sequence"/>
</dbReference>
<evidence type="ECO:0000313" key="1">
    <source>
        <dbReference type="EMBL" id="SFI80227.1"/>
    </source>
</evidence>
<dbReference type="AlphaFoldDB" id="A0A1I3L6A7"/>
<proteinExistence type="predicted"/>
<sequence>MPSPDFCYSCGRDEPVPPSGVYSICVECGHAYVTEQDLVDLYNEAIAAMNKRLTDVAPLAFQLSSRHIYHCPLCLHDF</sequence>